<dbReference type="Proteomes" id="UP000509302">
    <property type="component" value="Chromosome"/>
</dbReference>
<evidence type="ECO:0000313" key="2">
    <source>
        <dbReference type="Proteomes" id="UP000509302"/>
    </source>
</evidence>
<evidence type="ECO:0000313" key="1">
    <source>
        <dbReference type="EMBL" id="QLG45386.1"/>
    </source>
</evidence>
<protein>
    <submittedName>
        <fullName evidence="1">GTP-binding protein LepA</fullName>
    </submittedName>
</protein>
<dbReference type="AlphaFoldDB" id="A0A7H9APN3"/>
<accession>A0A7H9APN3</accession>
<dbReference type="RefSeq" id="WP_179241675.1">
    <property type="nucleotide sequence ID" value="NZ_CP058595.1"/>
</dbReference>
<proteinExistence type="predicted"/>
<gene>
    <name evidence="1" type="ORF">HYG79_08510</name>
</gene>
<keyword evidence="2" id="KW-1185">Reference proteome</keyword>
<name>A0A7H9APN3_9FLAO</name>
<dbReference type="KEGG" id="cagg:HYG79_08510"/>
<reference evidence="1 2" key="1">
    <citation type="journal article" date="2006" name="Int. J. Syst. Evol. Microbiol.">
        <title>Costertonia aggregata gen. nov., sp. nov., a mesophilic marine bacterium of the family Flavobacteriaceae, isolated from a mature biofilm.</title>
        <authorList>
            <person name="Kwon K.K."/>
            <person name="Lee Y.K."/>
            <person name="Lee H.K."/>
        </authorList>
    </citation>
    <scope>NUCLEOTIDE SEQUENCE [LARGE SCALE GENOMIC DNA]</scope>
    <source>
        <strain evidence="1 2">KCCM 42265</strain>
    </source>
</reference>
<organism evidence="1 2">
    <name type="scientific">Costertonia aggregata</name>
    <dbReference type="NCBI Taxonomy" id="343403"/>
    <lineage>
        <taxon>Bacteria</taxon>
        <taxon>Pseudomonadati</taxon>
        <taxon>Bacteroidota</taxon>
        <taxon>Flavobacteriia</taxon>
        <taxon>Flavobacteriales</taxon>
        <taxon>Flavobacteriaceae</taxon>
        <taxon>Costertonia</taxon>
    </lineage>
</organism>
<sequence>MTTHIAHFCAKHKIIQIEQNSIFTWKQESGEIDVELLKDKILRENTVHFFRLVAGKNYPVSSDDIVIKILKAEPFDG</sequence>
<dbReference type="EMBL" id="CP058595">
    <property type="protein sequence ID" value="QLG45386.1"/>
    <property type="molecule type" value="Genomic_DNA"/>
</dbReference>